<dbReference type="GO" id="GO:0008033">
    <property type="term" value="P:tRNA processing"/>
    <property type="evidence" value="ECO:0007669"/>
    <property type="project" value="UniProtKB-KW"/>
</dbReference>
<evidence type="ECO:0000313" key="19">
    <source>
        <dbReference type="Proteomes" id="UP000823960"/>
    </source>
</evidence>
<dbReference type="Pfam" id="PF14622">
    <property type="entry name" value="Ribonucleas_3_3"/>
    <property type="match status" value="1"/>
</dbReference>
<evidence type="ECO:0000256" key="2">
    <source>
        <dbReference type="ARBA" id="ARBA00004496"/>
    </source>
</evidence>
<keyword evidence="6 15" id="KW-0698">rRNA processing</keyword>
<evidence type="ECO:0000256" key="3">
    <source>
        <dbReference type="ARBA" id="ARBA00010183"/>
    </source>
</evidence>
<protein>
    <recommendedName>
        <fullName evidence="15">Ribonuclease 3</fullName>
        <ecNumber evidence="15">3.1.26.3</ecNumber>
    </recommendedName>
    <alternativeName>
        <fullName evidence="15">Ribonuclease III</fullName>
        <shortName evidence="15">RNase III</shortName>
    </alternativeName>
</protein>
<evidence type="ECO:0000256" key="10">
    <source>
        <dbReference type="ARBA" id="ARBA00022723"/>
    </source>
</evidence>
<dbReference type="GO" id="GO:0005737">
    <property type="term" value="C:cytoplasm"/>
    <property type="evidence" value="ECO:0007669"/>
    <property type="project" value="UniProtKB-SubCell"/>
</dbReference>
<reference evidence="18" key="2">
    <citation type="journal article" date="2021" name="PeerJ">
        <title>Extensive microbial diversity within the chicken gut microbiome revealed by metagenomics and culture.</title>
        <authorList>
            <person name="Gilroy R."/>
            <person name="Ravi A."/>
            <person name="Getino M."/>
            <person name="Pursley I."/>
            <person name="Horton D.L."/>
            <person name="Alikhan N.F."/>
            <person name="Baker D."/>
            <person name="Gharbi K."/>
            <person name="Hall N."/>
            <person name="Watson M."/>
            <person name="Adriaenssens E.M."/>
            <person name="Foster-Nyarko E."/>
            <person name="Jarju S."/>
            <person name="Secka A."/>
            <person name="Antonio M."/>
            <person name="Oren A."/>
            <person name="Chaudhuri R.R."/>
            <person name="La Ragione R."/>
            <person name="Hildebrand F."/>
            <person name="Pallen M.J."/>
        </authorList>
    </citation>
    <scope>NUCLEOTIDE SEQUENCE</scope>
    <source>
        <strain evidence="18">1370</strain>
    </source>
</reference>
<dbReference type="EMBL" id="DVOL01000031">
    <property type="protein sequence ID" value="HIV10508.1"/>
    <property type="molecule type" value="Genomic_DNA"/>
</dbReference>
<dbReference type="Gene3D" id="1.10.1520.10">
    <property type="entry name" value="Ribonuclease III domain"/>
    <property type="match status" value="1"/>
</dbReference>
<dbReference type="GO" id="GO:0004525">
    <property type="term" value="F:ribonuclease III activity"/>
    <property type="evidence" value="ECO:0007669"/>
    <property type="project" value="UniProtKB-UniRule"/>
</dbReference>
<evidence type="ECO:0000256" key="12">
    <source>
        <dbReference type="ARBA" id="ARBA00022801"/>
    </source>
</evidence>
<dbReference type="PROSITE" id="PS50137">
    <property type="entry name" value="DS_RBD"/>
    <property type="match status" value="1"/>
</dbReference>
<gene>
    <name evidence="15" type="primary">rnc</name>
    <name evidence="18" type="ORF">IAD28_02285</name>
</gene>
<evidence type="ECO:0000256" key="7">
    <source>
        <dbReference type="ARBA" id="ARBA00022664"/>
    </source>
</evidence>
<dbReference type="FunFam" id="3.30.160.20:FF:000003">
    <property type="entry name" value="Ribonuclease 3"/>
    <property type="match status" value="1"/>
</dbReference>
<feature type="domain" description="DRBM" evidence="16">
    <location>
        <begin position="163"/>
        <end position="232"/>
    </location>
</feature>
<dbReference type="InterPro" id="IPR011907">
    <property type="entry name" value="RNase_III"/>
</dbReference>
<dbReference type="GO" id="GO:0019843">
    <property type="term" value="F:rRNA binding"/>
    <property type="evidence" value="ECO:0007669"/>
    <property type="project" value="UniProtKB-KW"/>
</dbReference>
<dbReference type="InterPro" id="IPR000999">
    <property type="entry name" value="RNase_III_dom"/>
</dbReference>
<dbReference type="InterPro" id="IPR036389">
    <property type="entry name" value="RNase_III_sf"/>
</dbReference>
<reference evidence="18" key="1">
    <citation type="submission" date="2020-10" db="EMBL/GenBank/DDBJ databases">
        <authorList>
            <person name="Gilroy R."/>
        </authorList>
    </citation>
    <scope>NUCLEOTIDE SEQUENCE</scope>
    <source>
        <strain evidence="18">1370</strain>
    </source>
</reference>
<dbReference type="PROSITE" id="PS00517">
    <property type="entry name" value="RNASE_3_1"/>
    <property type="match status" value="1"/>
</dbReference>
<keyword evidence="11 15" id="KW-0255">Endonuclease</keyword>
<dbReference type="SMART" id="SM00535">
    <property type="entry name" value="RIBOc"/>
    <property type="match status" value="1"/>
</dbReference>
<dbReference type="Pfam" id="PF00035">
    <property type="entry name" value="dsrm"/>
    <property type="match status" value="1"/>
</dbReference>
<dbReference type="EC" id="3.1.26.3" evidence="15"/>
<dbReference type="CDD" id="cd00593">
    <property type="entry name" value="RIBOc"/>
    <property type="match status" value="1"/>
</dbReference>
<dbReference type="InterPro" id="IPR014720">
    <property type="entry name" value="dsRBD_dom"/>
</dbReference>
<keyword evidence="5 15" id="KW-0963">Cytoplasm</keyword>
<evidence type="ECO:0000256" key="11">
    <source>
        <dbReference type="ARBA" id="ARBA00022759"/>
    </source>
</evidence>
<dbReference type="PANTHER" id="PTHR11207">
    <property type="entry name" value="RIBONUCLEASE III"/>
    <property type="match status" value="1"/>
</dbReference>
<keyword evidence="12 15" id="KW-0378">Hydrolase</keyword>
<dbReference type="SMART" id="SM00358">
    <property type="entry name" value="DSRM"/>
    <property type="match status" value="1"/>
</dbReference>
<dbReference type="SUPFAM" id="SSF54768">
    <property type="entry name" value="dsRNA-binding domain-like"/>
    <property type="match status" value="1"/>
</dbReference>
<dbReference type="PROSITE" id="PS50142">
    <property type="entry name" value="RNASE_3_2"/>
    <property type="match status" value="1"/>
</dbReference>
<dbReference type="Gene3D" id="3.30.160.20">
    <property type="match status" value="1"/>
</dbReference>
<evidence type="ECO:0000256" key="6">
    <source>
        <dbReference type="ARBA" id="ARBA00022552"/>
    </source>
</evidence>
<evidence type="ECO:0000256" key="13">
    <source>
        <dbReference type="ARBA" id="ARBA00022842"/>
    </source>
</evidence>
<evidence type="ECO:0000256" key="15">
    <source>
        <dbReference type="HAMAP-Rule" id="MF_00104"/>
    </source>
</evidence>
<dbReference type="GO" id="GO:0010468">
    <property type="term" value="P:regulation of gene expression"/>
    <property type="evidence" value="ECO:0007669"/>
    <property type="project" value="TreeGrafter"/>
</dbReference>
<dbReference type="GO" id="GO:0003725">
    <property type="term" value="F:double-stranded RNA binding"/>
    <property type="evidence" value="ECO:0007669"/>
    <property type="project" value="TreeGrafter"/>
</dbReference>
<feature type="binding site" evidence="15">
    <location>
        <position position="123"/>
    </location>
    <ligand>
        <name>Mg(2+)</name>
        <dbReference type="ChEBI" id="CHEBI:18420"/>
    </ligand>
</feature>
<keyword evidence="7 15" id="KW-0507">mRNA processing</keyword>
<dbReference type="HAMAP" id="MF_00104">
    <property type="entry name" value="RNase_III"/>
    <property type="match status" value="1"/>
</dbReference>
<feature type="active site" evidence="15">
    <location>
        <position position="126"/>
    </location>
</feature>
<dbReference type="GO" id="GO:0042802">
    <property type="term" value="F:identical protein binding"/>
    <property type="evidence" value="ECO:0007669"/>
    <property type="project" value="UniProtKB-ARBA"/>
</dbReference>
<proteinExistence type="inferred from homology"/>
<evidence type="ECO:0000313" key="18">
    <source>
        <dbReference type="EMBL" id="HIV10508.1"/>
    </source>
</evidence>
<dbReference type="GO" id="GO:0006397">
    <property type="term" value="P:mRNA processing"/>
    <property type="evidence" value="ECO:0007669"/>
    <property type="project" value="UniProtKB-UniRule"/>
</dbReference>
<feature type="binding site" evidence="15">
    <location>
        <position position="126"/>
    </location>
    <ligand>
        <name>Mg(2+)</name>
        <dbReference type="ChEBI" id="CHEBI:18420"/>
    </ligand>
</feature>
<dbReference type="PANTHER" id="PTHR11207:SF0">
    <property type="entry name" value="RIBONUCLEASE 3"/>
    <property type="match status" value="1"/>
</dbReference>
<keyword evidence="9 15" id="KW-0540">Nuclease</keyword>
<dbReference type="CDD" id="cd10845">
    <property type="entry name" value="DSRM_RNAse_III_family"/>
    <property type="match status" value="1"/>
</dbReference>
<evidence type="ECO:0000259" key="17">
    <source>
        <dbReference type="PROSITE" id="PS50142"/>
    </source>
</evidence>
<comment type="subcellular location">
    <subcellularLocation>
        <location evidence="2 15">Cytoplasm</location>
    </subcellularLocation>
</comment>
<comment type="similarity">
    <text evidence="3">Belongs to the ribonuclease III family.</text>
</comment>
<dbReference type="NCBIfam" id="TIGR02191">
    <property type="entry name" value="RNaseIII"/>
    <property type="match status" value="1"/>
</dbReference>
<comment type="subunit">
    <text evidence="4 15">Homodimer.</text>
</comment>
<feature type="binding site" evidence="15">
    <location>
        <position position="50"/>
    </location>
    <ligand>
        <name>Mg(2+)</name>
        <dbReference type="ChEBI" id="CHEBI:18420"/>
    </ligand>
</feature>
<feature type="domain" description="RNase III" evidence="17">
    <location>
        <begin position="9"/>
        <end position="137"/>
    </location>
</feature>
<evidence type="ECO:0000259" key="16">
    <source>
        <dbReference type="PROSITE" id="PS50137"/>
    </source>
</evidence>
<keyword evidence="13 15" id="KW-0460">Magnesium</keyword>
<dbReference type="SUPFAM" id="SSF69065">
    <property type="entry name" value="RNase III domain-like"/>
    <property type="match status" value="1"/>
</dbReference>
<dbReference type="AlphaFoldDB" id="A0A9D1NQ45"/>
<comment type="caution">
    <text evidence="18">The sequence shown here is derived from an EMBL/GenBank/DDBJ whole genome shotgun (WGS) entry which is preliminary data.</text>
</comment>
<evidence type="ECO:0000256" key="5">
    <source>
        <dbReference type="ARBA" id="ARBA00022490"/>
    </source>
</evidence>
<comment type="catalytic activity">
    <reaction evidence="1 15">
        <text>Endonucleolytic cleavage to 5'-phosphomonoester.</text>
        <dbReference type="EC" id="3.1.26.3"/>
    </reaction>
</comment>
<evidence type="ECO:0000256" key="4">
    <source>
        <dbReference type="ARBA" id="ARBA00011738"/>
    </source>
</evidence>
<keyword evidence="14 15" id="KW-0694">RNA-binding</keyword>
<evidence type="ECO:0000256" key="14">
    <source>
        <dbReference type="ARBA" id="ARBA00022884"/>
    </source>
</evidence>
<evidence type="ECO:0000256" key="1">
    <source>
        <dbReference type="ARBA" id="ARBA00000109"/>
    </source>
</evidence>
<keyword evidence="10 15" id="KW-0479">Metal-binding</keyword>
<name>A0A9D1NQ45_9FIRM</name>
<feature type="active site" evidence="15">
    <location>
        <position position="54"/>
    </location>
</feature>
<keyword evidence="15" id="KW-0699">rRNA-binding</keyword>
<dbReference type="GO" id="GO:0006364">
    <property type="term" value="P:rRNA processing"/>
    <property type="evidence" value="ECO:0007669"/>
    <property type="project" value="UniProtKB-UniRule"/>
</dbReference>
<dbReference type="FunFam" id="1.10.1520.10:FF:000001">
    <property type="entry name" value="Ribonuclease 3"/>
    <property type="match status" value="1"/>
</dbReference>
<evidence type="ECO:0000256" key="9">
    <source>
        <dbReference type="ARBA" id="ARBA00022722"/>
    </source>
</evidence>
<sequence>MDEIYLKRLGELERKMGYSFNNKQLLVNALTHSSFANESKHKYLSNERLEFLGDSVLSLVVSEHIFEKYTSLPEGELSKTRAILVCEKSLARFASTIDLGSYILLGKGEHANGGMNRPSIVSDAFEALIAAIYLDGGYEAARRHILRFLPEDIREAAMRAYDDYKTVLQEIIQKNPEETVEYRLVDESGPAHRRSFTVQVLLNSCVIGTGTAGSKKHAEQLAAKEALELMGEQLGSEDSRG</sequence>
<dbReference type="Proteomes" id="UP000823960">
    <property type="component" value="Unassembled WGS sequence"/>
</dbReference>
<accession>A0A9D1NQ45</accession>
<keyword evidence="8 15" id="KW-0819">tRNA processing</keyword>
<evidence type="ECO:0000256" key="8">
    <source>
        <dbReference type="ARBA" id="ARBA00022694"/>
    </source>
</evidence>
<dbReference type="GO" id="GO:0046872">
    <property type="term" value="F:metal ion binding"/>
    <property type="evidence" value="ECO:0007669"/>
    <property type="project" value="UniProtKB-KW"/>
</dbReference>
<comment type="function">
    <text evidence="15">Digests double-stranded RNA. Involved in the processing of primary rRNA transcript to yield the immediate precursors to the large and small rRNAs (23S and 16S). Processes some mRNAs, and tRNAs when they are encoded in the rRNA operon. Processes pre-crRNA and tracrRNA of type II CRISPR loci if present in the organism.</text>
</comment>
<organism evidence="18 19">
    <name type="scientific">Candidatus Faeciplasma avium</name>
    <dbReference type="NCBI Taxonomy" id="2840798"/>
    <lineage>
        <taxon>Bacteria</taxon>
        <taxon>Bacillati</taxon>
        <taxon>Bacillota</taxon>
        <taxon>Clostridia</taxon>
        <taxon>Eubacteriales</taxon>
        <taxon>Oscillospiraceae</taxon>
        <taxon>Oscillospiraceae incertae sedis</taxon>
        <taxon>Candidatus Faeciplasma</taxon>
    </lineage>
</organism>
<comment type="cofactor">
    <cofactor evidence="15">
        <name>Mg(2+)</name>
        <dbReference type="ChEBI" id="CHEBI:18420"/>
    </cofactor>
</comment>